<evidence type="ECO:0000313" key="1">
    <source>
        <dbReference type="EMBL" id="TXG75888.1"/>
    </source>
</evidence>
<dbReference type="Proteomes" id="UP000321026">
    <property type="component" value="Unassembled WGS sequence"/>
</dbReference>
<comment type="caution">
    <text evidence="1">The sequence shown here is derived from an EMBL/GenBank/DDBJ whole genome shotgun (WGS) entry which is preliminary data.</text>
</comment>
<gene>
    <name evidence="1" type="ORF">E6Q11_06135</name>
</gene>
<protein>
    <submittedName>
        <fullName evidence="1">Uncharacterized protein</fullName>
    </submittedName>
</protein>
<dbReference type="EMBL" id="SSDS01000096">
    <property type="protein sequence ID" value="TXG75888.1"/>
    <property type="molecule type" value="Genomic_DNA"/>
</dbReference>
<organism evidence="1 2">
    <name type="scientific">Candidatus Dojkabacteria bacterium</name>
    <dbReference type="NCBI Taxonomy" id="2099670"/>
    <lineage>
        <taxon>Bacteria</taxon>
        <taxon>Candidatus Dojkabacteria</taxon>
    </lineage>
</organism>
<sequence>MNLVAYNFLTINKTSTSTPKVYWNGIQVAGIIKLRVFDSTRDDEAGEVRLRLLRGLNTPELLAEMKEAGVLIKEVV</sequence>
<accession>A0A5C7J3R2</accession>
<name>A0A5C7J3R2_9BACT</name>
<evidence type="ECO:0000313" key="2">
    <source>
        <dbReference type="Proteomes" id="UP000321026"/>
    </source>
</evidence>
<proteinExistence type="predicted"/>
<dbReference type="AlphaFoldDB" id="A0A5C7J3R2"/>
<reference evidence="1 2" key="1">
    <citation type="submission" date="2018-09" db="EMBL/GenBank/DDBJ databases">
        <title>Metagenome Assembled Genomes from an Advanced Water Purification Facility.</title>
        <authorList>
            <person name="Stamps B.W."/>
            <person name="Spear J.R."/>
        </authorList>
    </citation>
    <scope>NUCLEOTIDE SEQUENCE [LARGE SCALE GENOMIC DNA]</scope>
    <source>
        <strain evidence="1">Bin_63_2</strain>
    </source>
</reference>